<evidence type="ECO:0000313" key="2">
    <source>
        <dbReference type="Proteomes" id="UP000559010"/>
    </source>
</evidence>
<gene>
    <name evidence="1" type="ORF">HH304_14250</name>
</gene>
<dbReference type="PROSITE" id="PS51257">
    <property type="entry name" value="PROKAR_LIPOPROTEIN"/>
    <property type="match status" value="1"/>
</dbReference>
<protein>
    <submittedName>
        <fullName evidence="1">Uncharacterized protein</fullName>
    </submittedName>
</protein>
<keyword evidence="2" id="KW-1185">Reference proteome</keyword>
<dbReference type="Proteomes" id="UP000559010">
    <property type="component" value="Unassembled WGS sequence"/>
</dbReference>
<organism evidence="1 2">
    <name type="scientific">Marinigracilibium pacificum</name>
    <dbReference type="NCBI Taxonomy" id="2729599"/>
    <lineage>
        <taxon>Bacteria</taxon>
        <taxon>Pseudomonadati</taxon>
        <taxon>Bacteroidota</taxon>
        <taxon>Cytophagia</taxon>
        <taxon>Cytophagales</taxon>
        <taxon>Flammeovirgaceae</taxon>
        <taxon>Marinigracilibium</taxon>
    </lineage>
</organism>
<name>A0A848J175_9BACT</name>
<dbReference type="RefSeq" id="WP_169682788.1">
    <property type="nucleotide sequence ID" value="NZ_JABBNU010000008.1"/>
</dbReference>
<accession>A0A848J175</accession>
<sequence>MLIKNLRIFYLFIFVIVFGCSESYKIDDEPCVYDICDPRRPYVESLSGRHLRALQNSGSGYDFYLYNSTGTEIVDTLLICNPLEEGVEFNGELFLVTANIKVECPEDGNEIGVAYLESVVAEPFCTVQRTTIEEGVGLFNTTWKLVGEIDQDNEINYPTCDYIGANLTIVNSGTSEFTGGLNTFKGLATVSGSQIMFQFDQTTTVEGYQNTVNYESQIIDRYFSGSNLSFTNNSGELKVWEETGRVTDTLLFVVDNMNE</sequence>
<evidence type="ECO:0000313" key="1">
    <source>
        <dbReference type="EMBL" id="NMM49566.1"/>
    </source>
</evidence>
<comment type="caution">
    <text evidence="1">The sequence shown here is derived from an EMBL/GenBank/DDBJ whole genome shotgun (WGS) entry which is preliminary data.</text>
</comment>
<proteinExistence type="predicted"/>
<dbReference type="EMBL" id="JABBNU010000008">
    <property type="protein sequence ID" value="NMM49566.1"/>
    <property type="molecule type" value="Genomic_DNA"/>
</dbReference>
<dbReference type="AlphaFoldDB" id="A0A848J175"/>
<reference evidence="1 2" key="1">
    <citation type="submission" date="2020-04" db="EMBL/GenBank/DDBJ databases">
        <title>Flammeovirgaceae bacterium KN852 isolated from deep sea.</title>
        <authorList>
            <person name="Zhang D.-C."/>
        </authorList>
    </citation>
    <scope>NUCLEOTIDE SEQUENCE [LARGE SCALE GENOMIC DNA]</scope>
    <source>
        <strain evidence="1 2">KN852</strain>
    </source>
</reference>